<dbReference type="KEGG" id="naj:B1756_18670"/>
<feature type="region of interest" description="Disordered" evidence="1">
    <location>
        <begin position="178"/>
        <end position="239"/>
    </location>
</feature>
<organism evidence="2 3">
    <name type="scientific">Natrarchaeobaculum aegyptiacum</name>
    <dbReference type="NCBI Taxonomy" id="745377"/>
    <lineage>
        <taxon>Archaea</taxon>
        <taxon>Methanobacteriati</taxon>
        <taxon>Methanobacteriota</taxon>
        <taxon>Stenosarchaea group</taxon>
        <taxon>Halobacteria</taxon>
        <taxon>Halobacteriales</taxon>
        <taxon>Natrialbaceae</taxon>
        <taxon>Natrarchaeobaculum</taxon>
    </lineage>
</organism>
<sequence>MLSLTGSSLAVAAGTALAGCTGTDGTAPDDEPDDESVHDAAERPPGHTELEDDEDVLSLRADDADPVVFESEADVPEDDREYLRGSFHVIDDDGAAALYVDGNAEQRETIEQFVDETDFETQSIFVDQRTIGDCYDLVFLGAEASEDSVRTAYCRSLKSPTTPCETDHEVVEAVVVRLGRPYDDPPSGRQSSMSGSCPPSADVDDTVGADTGAASGDGTNESAAADETATPTRFEEVNR</sequence>
<dbReference type="AlphaFoldDB" id="A0A2Z2HYR9"/>
<feature type="compositionally biased region" description="Polar residues" evidence="1">
    <location>
        <begin position="188"/>
        <end position="197"/>
    </location>
</feature>
<feature type="compositionally biased region" description="Low complexity" evidence="1">
    <location>
        <begin position="208"/>
        <end position="219"/>
    </location>
</feature>
<accession>A0A2Z2HYR9</accession>
<keyword evidence="3" id="KW-1185">Reference proteome</keyword>
<gene>
    <name evidence="2" type="ORF">B1756_18670</name>
</gene>
<dbReference type="EMBL" id="CP019893">
    <property type="protein sequence ID" value="ARS91545.1"/>
    <property type="molecule type" value="Genomic_DNA"/>
</dbReference>
<evidence type="ECO:0000256" key="1">
    <source>
        <dbReference type="SAM" id="MobiDB-lite"/>
    </source>
</evidence>
<protein>
    <submittedName>
        <fullName evidence="2">Uncharacterized protein</fullName>
    </submittedName>
</protein>
<evidence type="ECO:0000313" key="3">
    <source>
        <dbReference type="Proteomes" id="UP000250088"/>
    </source>
</evidence>
<evidence type="ECO:0000313" key="2">
    <source>
        <dbReference type="EMBL" id="ARS91545.1"/>
    </source>
</evidence>
<feature type="compositionally biased region" description="Basic and acidic residues" evidence="1">
    <location>
        <begin position="35"/>
        <end position="49"/>
    </location>
</feature>
<proteinExistence type="predicted"/>
<feature type="region of interest" description="Disordered" evidence="1">
    <location>
        <begin position="18"/>
        <end position="57"/>
    </location>
</feature>
<dbReference type="Proteomes" id="UP000250088">
    <property type="component" value="Chromosome"/>
</dbReference>
<name>A0A2Z2HYR9_9EURY</name>
<reference evidence="3" key="1">
    <citation type="submission" date="2017-02" db="EMBL/GenBank/DDBJ databases">
        <title>Natronthermophilus aegyptiacus gen. nov.,sp. nov., an aerobic, extremely halophilic alkalithermophilic archaeon isolated from the athalassohaline Wadi An Natrun, Egypt.</title>
        <authorList>
            <person name="Zhao B."/>
        </authorList>
    </citation>
    <scope>NUCLEOTIDE SEQUENCE [LARGE SCALE GENOMIC DNA]</scope>
    <source>
        <strain evidence="3">JW/NM-HA 15</strain>
    </source>
</reference>